<reference evidence="6 7" key="1">
    <citation type="submission" date="2017-08" db="EMBL/GenBank/DDBJ databases">
        <title>Infants hospitalized years apart are colonized by the same room-sourced microbial strains.</title>
        <authorList>
            <person name="Brooks B."/>
            <person name="Olm M.R."/>
            <person name="Firek B.A."/>
            <person name="Baker R."/>
            <person name="Thomas B.C."/>
            <person name="Morowitz M.J."/>
            <person name="Banfield J.F."/>
        </authorList>
    </citation>
    <scope>NUCLEOTIDE SEQUENCE [LARGE SCALE GENOMIC DNA]</scope>
    <source>
        <strain evidence="6">S2_005_003_R2_43</strain>
    </source>
</reference>
<feature type="binding site" evidence="5">
    <location>
        <position position="205"/>
    </location>
    <ligand>
        <name>adenosylcob(III)alamin</name>
        <dbReference type="ChEBI" id="CHEBI:18408"/>
    </ligand>
</feature>
<dbReference type="PANTHER" id="PTHR39330">
    <property type="entry name" value="ETHANOLAMINE AMMONIA-LYASE LIGHT CHAIN"/>
    <property type="match status" value="1"/>
</dbReference>
<dbReference type="InterPro" id="IPR042251">
    <property type="entry name" value="EutC_C"/>
</dbReference>
<dbReference type="GO" id="GO:0009350">
    <property type="term" value="C:ethanolamine ammonia-lyase complex"/>
    <property type="evidence" value="ECO:0007669"/>
    <property type="project" value="UniProtKB-UniRule"/>
</dbReference>
<feature type="binding site" evidence="5">
    <location>
        <position position="176"/>
    </location>
    <ligand>
        <name>adenosylcob(III)alamin</name>
        <dbReference type="ChEBI" id="CHEBI:18408"/>
    </ligand>
</feature>
<dbReference type="UniPathway" id="UPA00560"/>
<comment type="function">
    <text evidence="5">Catalyzes the deamination of various vicinal amino-alcohols to oxo compounds. Allows this organism to utilize ethanolamine as the sole source of nitrogen and carbon in the presence of external vitamin B12.</text>
</comment>
<comment type="subunit">
    <text evidence="5">The basic unit is a heterodimer which dimerizes to form tetramers. The heterotetramers trimerize; 6 large subunits form a core ring with 6 small subunits projecting outwards.</text>
</comment>
<evidence type="ECO:0000256" key="4">
    <source>
        <dbReference type="ARBA" id="ARBA00024446"/>
    </source>
</evidence>
<dbReference type="PANTHER" id="PTHR39330:SF1">
    <property type="entry name" value="ETHANOLAMINE AMMONIA-LYASE SMALL SUBUNIT"/>
    <property type="match status" value="1"/>
</dbReference>
<comment type="cofactor">
    <cofactor evidence="5">
        <name>adenosylcob(III)alamin</name>
        <dbReference type="ChEBI" id="CHEBI:18408"/>
    </cofactor>
    <text evidence="5">Binds between the large and small subunits.</text>
</comment>
<evidence type="ECO:0000256" key="2">
    <source>
        <dbReference type="ARBA" id="ARBA00023239"/>
    </source>
</evidence>
<dbReference type="HAMAP" id="MF_00601">
    <property type="entry name" value="EutC"/>
    <property type="match status" value="1"/>
</dbReference>
<dbReference type="AlphaFoldDB" id="A0A2W5MAA0"/>
<protein>
    <recommendedName>
        <fullName evidence="5">Ethanolamine ammonia-lyase small subunit</fullName>
        <shortName evidence="5">EAL small subunit</shortName>
        <ecNumber evidence="5">4.3.1.7</ecNumber>
    </recommendedName>
</protein>
<evidence type="ECO:0000256" key="1">
    <source>
        <dbReference type="ARBA" id="ARBA00022628"/>
    </source>
</evidence>
<dbReference type="GO" id="GO:0031419">
    <property type="term" value="F:cobalamin binding"/>
    <property type="evidence" value="ECO:0007669"/>
    <property type="project" value="UniProtKB-UniRule"/>
</dbReference>
<dbReference type="GO" id="GO:0006520">
    <property type="term" value="P:amino acid metabolic process"/>
    <property type="evidence" value="ECO:0007669"/>
    <property type="project" value="InterPro"/>
</dbReference>
<dbReference type="PIRSF" id="PIRSF018982">
    <property type="entry name" value="EutC"/>
    <property type="match status" value="1"/>
</dbReference>
<comment type="subcellular location">
    <subcellularLocation>
        <location evidence="5">Bacterial microcompartment</location>
    </subcellularLocation>
</comment>
<dbReference type="EMBL" id="QFPN01000006">
    <property type="protein sequence ID" value="PZQ14353.1"/>
    <property type="molecule type" value="Genomic_DNA"/>
</dbReference>
<accession>A0A2W5MAA0</accession>
<comment type="similarity">
    <text evidence="5">Belongs to the EutC family.</text>
</comment>
<keyword evidence="3 5" id="KW-0170">Cobalt</keyword>
<comment type="pathway">
    <text evidence="5">Amine and polyamine degradation; ethanolamine degradation.</text>
</comment>
<evidence type="ECO:0000313" key="7">
    <source>
        <dbReference type="Proteomes" id="UP000249577"/>
    </source>
</evidence>
<name>A0A2W5MAA0_ANCNO</name>
<dbReference type="InterPro" id="IPR009246">
    <property type="entry name" value="EutC"/>
</dbReference>
<proteinExistence type="inferred from homology"/>
<dbReference type="InterPro" id="IPR042255">
    <property type="entry name" value="EutC_N"/>
</dbReference>
<organism evidence="6 7">
    <name type="scientific">Ancylobacter novellus</name>
    <name type="common">Thiobacillus novellus</name>
    <dbReference type="NCBI Taxonomy" id="921"/>
    <lineage>
        <taxon>Bacteria</taxon>
        <taxon>Pseudomonadati</taxon>
        <taxon>Pseudomonadota</taxon>
        <taxon>Alphaproteobacteria</taxon>
        <taxon>Hyphomicrobiales</taxon>
        <taxon>Xanthobacteraceae</taxon>
        <taxon>Ancylobacter</taxon>
    </lineage>
</organism>
<dbReference type="Proteomes" id="UP000249577">
    <property type="component" value="Unassembled WGS sequence"/>
</dbReference>
<dbReference type="Pfam" id="PF05985">
    <property type="entry name" value="EutC"/>
    <property type="match status" value="1"/>
</dbReference>
<dbReference type="GO" id="GO:0008851">
    <property type="term" value="F:ethanolamine ammonia-lyase activity"/>
    <property type="evidence" value="ECO:0007669"/>
    <property type="project" value="UniProtKB-UniRule"/>
</dbReference>
<keyword evidence="1 5" id="KW-0846">Cobalamin</keyword>
<sequence length="260" mass="27284">MDDLAKSSDPKPSDPWGALRAATSARVGLGRSGDAMPLPAVLEFQHAHAKARDAVHTPLDLDLLEAALKPLKTVRVASEAPDRPTYLRRPDLGRRLADGSALDGIETGCDLAFVVADGLSATAVQLHAANLVHACMERIGGLTVAPVVVASQARVALGDDVGERLGAKLVAVLIGERPGLSVAESLGVYLTFAPRRGRRDHERNCISNVHGKGGLSYALAADKLVWLANAALRLGLTGVKLKDDVDALAPPKDDLRIASD</sequence>
<comment type="catalytic activity">
    <reaction evidence="5">
        <text>ethanolamine = acetaldehyde + NH4(+)</text>
        <dbReference type="Rhea" id="RHEA:15313"/>
        <dbReference type="ChEBI" id="CHEBI:15343"/>
        <dbReference type="ChEBI" id="CHEBI:28938"/>
        <dbReference type="ChEBI" id="CHEBI:57603"/>
        <dbReference type="EC" id="4.3.1.7"/>
    </reaction>
</comment>
<dbReference type="Gene3D" id="1.10.30.40">
    <property type="entry name" value="Ethanolamine ammonia-lyase light chain (EutC), N-terminal domain"/>
    <property type="match status" value="1"/>
</dbReference>
<dbReference type="NCBIfam" id="NF003971">
    <property type="entry name" value="PRK05465.1"/>
    <property type="match status" value="1"/>
</dbReference>
<evidence type="ECO:0000256" key="3">
    <source>
        <dbReference type="ARBA" id="ARBA00023285"/>
    </source>
</evidence>
<evidence type="ECO:0000256" key="5">
    <source>
        <dbReference type="HAMAP-Rule" id="MF_00601"/>
    </source>
</evidence>
<keyword evidence="4 5" id="KW-1283">Bacterial microcompartment</keyword>
<evidence type="ECO:0000313" key="6">
    <source>
        <dbReference type="EMBL" id="PZQ14353.1"/>
    </source>
</evidence>
<dbReference type="GO" id="GO:0046336">
    <property type="term" value="P:ethanolamine catabolic process"/>
    <property type="evidence" value="ECO:0007669"/>
    <property type="project" value="UniProtKB-UniRule"/>
</dbReference>
<gene>
    <name evidence="5" type="primary">eutC</name>
    <name evidence="6" type="ORF">DI565_13125</name>
</gene>
<comment type="caution">
    <text evidence="6">The sequence shown here is derived from an EMBL/GenBank/DDBJ whole genome shotgun (WGS) entry which is preliminary data.</text>
</comment>
<dbReference type="Gene3D" id="3.40.50.11240">
    <property type="entry name" value="Ethanolamine ammonia-lyase light chain (EutC)"/>
    <property type="match status" value="1"/>
</dbReference>
<feature type="binding site" evidence="5">
    <location>
        <position position="155"/>
    </location>
    <ligand>
        <name>adenosylcob(III)alamin</name>
        <dbReference type="ChEBI" id="CHEBI:18408"/>
    </ligand>
</feature>
<keyword evidence="2 5" id="KW-0456">Lyase</keyword>
<dbReference type="GO" id="GO:0031471">
    <property type="term" value="C:ethanolamine degradation polyhedral organelle"/>
    <property type="evidence" value="ECO:0007669"/>
    <property type="project" value="UniProtKB-UniRule"/>
</dbReference>
<dbReference type="EC" id="4.3.1.7" evidence="5"/>